<dbReference type="Proteomes" id="UP000264006">
    <property type="component" value="Chromosome"/>
</dbReference>
<gene>
    <name evidence="1" type="ORF">DVS28_a1126</name>
</gene>
<keyword evidence="2" id="KW-1185">Reference proteome</keyword>
<name>A0A346XUC9_9ACTN</name>
<evidence type="ECO:0000313" key="1">
    <source>
        <dbReference type="EMBL" id="AXV05826.1"/>
    </source>
</evidence>
<dbReference type="AlphaFoldDB" id="A0A346XUC9"/>
<dbReference type="EMBL" id="CP031165">
    <property type="protein sequence ID" value="AXV05826.1"/>
    <property type="molecule type" value="Genomic_DNA"/>
</dbReference>
<protein>
    <submittedName>
        <fullName evidence="1">Uncharacterized protein</fullName>
    </submittedName>
</protein>
<accession>A0A346XUC9</accession>
<sequence length="38" mass="4222">MRTVRRGCDVALADHPWPVPTWRPVEVTNLFDGTLSAG</sequence>
<evidence type="ECO:0000313" key="2">
    <source>
        <dbReference type="Proteomes" id="UP000264006"/>
    </source>
</evidence>
<organism evidence="1 2">
    <name type="scientific">Euzebya pacifica</name>
    <dbReference type="NCBI Taxonomy" id="1608957"/>
    <lineage>
        <taxon>Bacteria</taxon>
        <taxon>Bacillati</taxon>
        <taxon>Actinomycetota</taxon>
        <taxon>Nitriliruptoria</taxon>
        <taxon>Euzebyales</taxon>
    </lineage>
</organism>
<dbReference type="KEGG" id="euz:DVS28_a1126"/>
<reference evidence="1 2" key="1">
    <citation type="submission" date="2018-09" db="EMBL/GenBank/DDBJ databases">
        <title>Complete genome sequence of Euzebya sp. DY32-46 isolated from seawater of Pacific Ocean.</title>
        <authorList>
            <person name="Xu L."/>
            <person name="Wu Y.-H."/>
            <person name="Xu X.-W."/>
        </authorList>
    </citation>
    <scope>NUCLEOTIDE SEQUENCE [LARGE SCALE GENOMIC DNA]</scope>
    <source>
        <strain evidence="1 2">DY32-46</strain>
    </source>
</reference>
<proteinExistence type="predicted"/>